<dbReference type="Proteomes" id="UP000235145">
    <property type="component" value="Unassembled WGS sequence"/>
</dbReference>
<dbReference type="InterPro" id="IPR002019">
    <property type="entry name" value="Urease_beta-like"/>
</dbReference>
<sequence>MALHGSFLPGQQSVLSSFQIHFTYLGFLENQPSNMDVTLNSGRGAVVLKVTNNGDRPIQVGSHYYFIEVNPSLIFDQRKAYGMRLNIPTRTTIGFEVRYLTLRHYIL</sequence>
<name>A0A9R1VE00_LACSA</name>
<keyword evidence="1" id="KW-0378">Hydrolase</keyword>
<evidence type="ECO:0000313" key="3">
    <source>
        <dbReference type="Proteomes" id="UP000235145"/>
    </source>
</evidence>
<organism evidence="2 3">
    <name type="scientific">Lactuca sativa</name>
    <name type="common">Garden lettuce</name>
    <dbReference type="NCBI Taxonomy" id="4236"/>
    <lineage>
        <taxon>Eukaryota</taxon>
        <taxon>Viridiplantae</taxon>
        <taxon>Streptophyta</taxon>
        <taxon>Embryophyta</taxon>
        <taxon>Tracheophyta</taxon>
        <taxon>Spermatophyta</taxon>
        <taxon>Magnoliopsida</taxon>
        <taxon>eudicotyledons</taxon>
        <taxon>Gunneridae</taxon>
        <taxon>Pentapetalae</taxon>
        <taxon>asterids</taxon>
        <taxon>campanulids</taxon>
        <taxon>Asterales</taxon>
        <taxon>Asteraceae</taxon>
        <taxon>Cichorioideae</taxon>
        <taxon>Cichorieae</taxon>
        <taxon>Lactucinae</taxon>
        <taxon>Lactuca</taxon>
    </lineage>
</organism>
<reference evidence="2 3" key="1">
    <citation type="journal article" date="2017" name="Nat. Commun.">
        <title>Genome assembly with in vitro proximity ligation data and whole-genome triplication in lettuce.</title>
        <authorList>
            <person name="Reyes-Chin-Wo S."/>
            <person name="Wang Z."/>
            <person name="Yang X."/>
            <person name="Kozik A."/>
            <person name="Arikit S."/>
            <person name="Song C."/>
            <person name="Xia L."/>
            <person name="Froenicke L."/>
            <person name="Lavelle D.O."/>
            <person name="Truco M.J."/>
            <person name="Xia R."/>
            <person name="Zhu S."/>
            <person name="Xu C."/>
            <person name="Xu H."/>
            <person name="Xu X."/>
            <person name="Cox K."/>
            <person name="Korf I."/>
            <person name="Meyers B.C."/>
            <person name="Michelmore R.W."/>
        </authorList>
    </citation>
    <scope>NUCLEOTIDE SEQUENCE [LARGE SCALE GENOMIC DNA]</scope>
    <source>
        <strain evidence="3">cv. Salinas</strain>
        <tissue evidence="2">Seedlings</tissue>
    </source>
</reference>
<dbReference type="Pfam" id="PF00699">
    <property type="entry name" value="Urease_beta"/>
    <property type="match status" value="1"/>
</dbReference>
<dbReference type="PANTHER" id="PTHR33569:SF1">
    <property type="entry name" value="UREASE"/>
    <property type="match status" value="1"/>
</dbReference>
<dbReference type="AlphaFoldDB" id="A0A9R1VE00"/>
<gene>
    <name evidence="2" type="ORF">LSAT_V11C500274790</name>
</gene>
<dbReference type="PANTHER" id="PTHR33569">
    <property type="entry name" value="UREASE"/>
    <property type="match status" value="1"/>
</dbReference>
<comment type="caution">
    <text evidence="2">The sequence shown here is derived from an EMBL/GenBank/DDBJ whole genome shotgun (WGS) entry which is preliminary data.</text>
</comment>
<protein>
    <submittedName>
        <fullName evidence="2">Uncharacterized protein</fullName>
    </submittedName>
</protein>
<dbReference type="GO" id="GO:0035550">
    <property type="term" value="C:urease complex"/>
    <property type="evidence" value="ECO:0007669"/>
    <property type="project" value="InterPro"/>
</dbReference>
<dbReference type="InterPro" id="IPR036461">
    <property type="entry name" value="Urease_betasu_sf"/>
</dbReference>
<proteinExistence type="predicted"/>
<keyword evidence="3" id="KW-1185">Reference proteome</keyword>
<dbReference type="EMBL" id="NBSK02000005">
    <property type="protein sequence ID" value="KAJ0205357.1"/>
    <property type="molecule type" value="Genomic_DNA"/>
</dbReference>
<dbReference type="Gene3D" id="2.10.150.10">
    <property type="entry name" value="Urease, beta subunit"/>
    <property type="match status" value="1"/>
</dbReference>
<dbReference type="GO" id="GO:0043419">
    <property type="term" value="P:urea catabolic process"/>
    <property type="evidence" value="ECO:0007669"/>
    <property type="project" value="InterPro"/>
</dbReference>
<evidence type="ECO:0000256" key="1">
    <source>
        <dbReference type="ARBA" id="ARBA00022801"/>
    </source>
</evidence>
<evidence type="ECO:0000313" key="2">
    <source>
        <dbReference type="EMBL" id="KAJ0205357.1"/>
    </source>
</evidence>
<dbReference type="GO" id="GO:0016787">
    <property type="term" value="F:hydrolase activity"/>
    <property type="evidence" value="ECO:0007669"/>
    <property type="project" value="UniProtKB-KW"/>
</dbReference>
<dbReference type="SUPFAM" id="SSF51278">
    <property type="entry name" value="Urease, beta-subunit"/>
    <property type="match status" value="1"/>
</dbReference>
<dbReference type="InterPro" id="IPR050069">
    <property type="entry name" value="Urease_subunit"/>
</dbReference>
<accession>A0A9R1VE00</accession>